<sequence length="269" mass="28701">MRLASEDIPPQNVSEAWEALPASAVFALRLGRAVGMLRRRGQAVAAEPNEGAKAWLALPAAEAELRLLGLATDCLLGADEPGAWLAAESLRDLAPMRWHLEADVIKALPTQEAAGAAAAWIRFLRAAGWMETASCEEGAALRWTIEPYPGRPAAPGDGYDRYELMPDLEAIVPPEAPPGARWELELLARRLSEDVVAVYRIDADACRRALAGGTGYAQARAMLERGSGAPLPDAVDIALRDWFVAAQAPPAGRRDSQRDAALPPEGGVS</sequence>
<comment type="caution">
    <text evidence="3">The sequence shown here is derived from an EMBL/GenBank/DDBJ whole genome shotgun (WGS) entry which is preliminary data.</text>
</comment>
<dbReference type="EMBL" id="JAPDIA010000008">
    <property type="protein sequence ID" value="MDG0812312.1"/>
    <property type="molecule type" value="Genomic_DNA"/>
</dbReference>
<organism evidence="3 4">
    <name type="scientific">Cohnella rhizosphaerae</name>
    <dbReference type="NCBI Taxonomy" id="1457232"/>
    <lineage>
        <taxon>Bacteria</taxon>
        <taxon>Bacillati</taxon>
        <taxon>Bacillota</taxon>
        <taxon>Bacilli</taxon>
        <taxon>Bacillales</taxon>
        <taxon>Paenibacillaceae</taxon>
        <taxon>Cohnella</taxon>
    </lineage>
</organism>
<keyword evidence="3" id="KW-0547">Nucleotide-binding</keyword>
<dbReference type="RefSeq" id="WP_277535549.1">
    <property type="nucleotide sequence ID" value="NZ_JAPDIA010000008.1"/>
</dbReference>
<keyword evidence="3" id="KW-0067">ATP-binding</keyword>
<evidence type="ECO:0000313" key="4">
    <source>
        <dbReference type="Proteomes" id="UP001153404"/>
    </source>
</evidence>
<proteinExistence type="predicted"/>
<dbReference type="InterPro" id="IPR032830">
    <property type="entry name" value="XPB/Ssl2_N"/>
</dbReference>
<dbReference type="GO" id="GO:0004386">
    <property type="term" value="F:helicase activity"/>
    <property type="evidence" value="ECO:0007669"/>
    <property type="project" value="UniProtKB-KW"/>
</dbReference>
<dbReference type="AlphaFoldDB" id="A0A9X4KWQ0"/>
<evidence type="ECO:0000259" key="2">
    <source>
        <dbReference type="Pfam" id="PF13625"/>
    </source>
</evidence>
<dbReference type="Proteomes" id="UP001153404">
    <property type="component" value="Unassembled WGS sequence"/>
</dbReference>
<evidence type="ECO:0000313" key="3">
    <source>
        <dbReference type="EMBL" id="MDG0812312.1"/>
    </source>
</evidence>
<keyword evidence="3" id="KW-0378">Hydrolase</keyword>
<feature type="domain" description="Helicase XPB/Ssl2 N-terminal" evidence="2">
    <location>
        <begin position="165"/>
        <end position="242"/>
    </location>
</feature>
<evidence type="ECO:0000256" key="1">
    <source>
        <dbReference type="SAM" id="MobiDB-lite"/>
    </source>
</evidence>
<protein>
    <submittedName>
        <fullName evidence="3">Helicase-associated domain-containing protein</fullName>
    </submittedName>
</protein>
<keyword evidence="4" id="KW-1185">Reference proteome</keyword>
<name>A0A9X4KWQ0_9BACL</name>
<reference evidence="3" key="1">
    <citation type="submission" date="2022-10" db="EMBL/GenBank/DDBJ databases">
        <title>Comparative genomic analysis of Cohnella hashimotonis sp. nov., isolated from the International Space Station.</title>
        <authorList>
            <person name="Simpson A."/>
            <person name="Venkateswaran K."/>
        </authorList>
    </citation>
    <scope>NUCLEOTIDE SEQUENCE</scope>
    <source>
        <strain evidence="3">DSM 28161</strain>
    </source>
</reference>
<keyword evidence="3" id="KW-0347">Helicase</keyword>
<dbReference type="Pfam" id="PF13625">
    <property type="entry name" value="Helicase_C_3"/>
    <property type="match status" value="1"/>
</dbReference>
<accession>A0A9X4KWQ0</accession>
<feature type="region of interest" description="Disordered" evidence="1">
    <location>
        <begin position="248"/>
        <end position="269"/>
    </location>
</feature>
<gene>
    <name evidence="3" type="ORF">OMP40_25390</name>
</gene>